<accession>T1K4W9</accession>
<protein>
    <submittedName>
        <fullName evidence="1">Uncharacterized protein</fullName>
    </submittedName>
</protein>
<sequence>MKLTQNAKQNNYNDSISEDLRKYLKKIDSLEISVCQP</sequence>
<proteinExistence type="predicted"/>
<reference evidence="1" key="2">
    <citation type="submission" date="2015-06" db="UniProtKB">
        <authorList>
            <consortium name="EnsemblMetazoa"/>
        </authorList>
    </citation>
    <scope>IDENTIFICATION</scope>
</reference>
<evidence type="ECO:0000313" key="1">
    <source>
        <dbReference type="EnsemblMetazoa" id="tetur05g04190.1"/>
    </source>
</evidence>
<dbReference type="EnsemblMetazoa" id="tetur05g04190.1">
    <property type="protein sequence ID" value="tetur05g04190.1"/>
    <property type="gene ID" value="tetur05g04190"/>
</dbReference>
<dbReference type="EMBL" id="CAEY01001581">
    <property type="status" value="NOT_ANNOTATED_CDS"/>
    <property type="molecule type" value="Genomic_DNA"/>
</dbReference>
<name>T1K4W9_TETUR</name>
<evidence type="ECO:0000313" key="2">
    <source>
        <dbReference type="Proteomes" id="UP000015104"/>
    </source>
</evidence>
<reference evidence="2" key="1">
    <citation type="submission" date="2011-08" db="EMBL/GenBank/DDBJ databases">
        <authorList>
            <person name="Rombauts S."/>
        </authorList>
    </citation>
    <scope>NUCLEOTIDE SEQUENCE</scope>
    <source>
        <strain evidence="2">London</strain>
    </source>
</reference>
<dbReference type="AlphaFoldDB" id="T1K4W9"/>
<dbReference type="HOGENOM" id="CLU_3351663_0_0_1"/>
<dbReference type="Proteomes" id="UP000015104">
    <property type="component" value="Unassembled WGS sequence"/>
</dbReference>
<keyword evidence="2" id="KW-1185">Reference proteome</keyword>
<organism evidence="1 2">
    <name type="scientific">Tetranychus urticae</name>
    <name type="common">Two-spotted spider mite</name>
    <dbReference type="NCBI Taxonomy" id="32264"/>
    <lineage>
        <taxon>Eukaryota</taxon>
        <taxon>Metazoa</taxon>
        <taxon>Ecdysozoa</taxon>
        <taxon>Arthropoda</taxon>
        <taxon>Chelicerata</taxon>
        <taxon>Arachnida</taxon>
        <taxon>Acari</taxon>
        <taxon>Acariformes</taxon>
        <taxon>Trombidiformes</taxon>
        <taxon>Prostigmata</taxon>
        <taxon>Eleutherengona</taxon>
        <taxon>Raphignathae</taxon>
        <taxon>Tetranychoidea</taxon>
        <taxon>Tetranychidae</taxon>
        <taxon>Tetranychus</taxon>
    </lineage>
</organism>